<keyword evidence="3" id="KW-0378">Hydrolase</keyword>
<dbReference type="EMBL" id="LSRL02000072">
    <property type="protein sequence ID" value="TDG45718.1"/>
    <property type="molecule type" value="Genomic_DNA"/>
</dbReference>
<name>A0A484BAF7_DRONA</name>
<evidence type="ECO:0000256" key="3">
    <source>
        <dbReference type="ARBA" id="ARBA00022801"/>
    </source>
</evidence>
<dbReference type="AlphaFoldDB" id="A0A484BAF7"/>
<evidence type="ECO:0000256" key="6">
    <source>
        <dbReference type="ARBA" id="ARBA00023180"/>
    </source>
</evidence>
<keyword evidence="6" id="KW-0325">Glycoprotein</keyword>
<proteinExistence type="inferred from homology"/>
<evidence type="ECO:0000256" key="1">
    <source>
        <dbReference type="ARBA" id="ARBA00010701"/>
    </source>
</evidence>
<evidence type="ECO:0000256" key="4">
    <source>
        <dbReference type="ARBA" id="ARBA00022963"/>
    </source>
</evidence>
<dbReference type="Gene3D" id="3.40.50.1820">
    <property type="entry name" value="alpha/beta hydrolase"/>
    <property type="match status" value="1"/>
</dbReference>
<keyword evidence="2" id="KW-0732">Signal</keyword>
<dbReference type="FunFam" id="3.40.50.1820:FF:000057">
    <property type="entry name" value="Lipase"/>
    <property type="match status" value="1"/>
</dbReference>
<dbReference type="GO" id="GO:0016042">
    <property type="term" value="P:lipid catabolic process"/>
    <property type="evidence" value="ECO:0007669"/>
    <property type="project" value="UniProtKB-KW"/>
</dbReference>
<feature type="domain" description="Partial AB-hydrolase lipase" evidence="7">
    <location>
        <begin position="6"/>
        <end position="65"/>
    </location>
</feature>
<keyword evidence="9" id="KW-1185">Reference proteome</keyword>
<sequence length="244" mass="27975">MSTTTKDFISSHGYPAEHHHIVTEDGYVLGVFRIPYSHKLKNQEKIRPIVLIEHGLMGGSDIWFFTGPNHALPYLLVDSGFDVWVGNSRGNTYSRNHISMSTEDPDFWKFSWHEIGYYDIAATIDYSLQVNGQGHQAVHYVGHSQGTTVFFALMSMRPEYNAKIKTAQLMAPVAWMSNMEYKLNDIMAAVKDVNFLAERLPNRELHLVDDPLWDHDDFALNVDLRKVINDPVIEIMKKFESSKN</sequence>
<dbReference type="SUPFAM" id="SSF53474">
    <property type="entry name" value="alpha/beta-Hydrolases"/>
    <property type="match status" value="1"/>
</dbReference>
<dbReference type="GO" id="GO:0016787">
    <property type="term" value="F:hydrolase activity"/>
    <property type="evidence" value="ECO:0007669"/>
    <property type="project" value="UniProtKB-KW"/>
</dbReference>
<reference evidence="8 9" key="1">
    <citation type="journal article" date="2019" name="J. Hered.">
        <title>An Improved Genome Assembly for Drosophila navojoa, the Basal Species in the mojavensis Cluster.</title>
        <authorList>
            <person name="Vanderlinde T."/>
            <person name="Dupim E.G."/>
            <person name="Nazario-Yepiz N.O."/>
            <person name="Carvalho A.B."/>
        </authorList>
    </citation>
    <scope>NUCLEOTIDE SEQUENCE [LARGE SCALE GENOMIC DNA]</scope>
    <source>
        <strain evidence="8">Navoj_Jal97</strain>
        <tissue evidence="8">Whole organism</tissue>
    </source>
</reference>
<keyword evidence="5" id="KW-0443">Lipid metabolism</keyword>
<comment type="similarity">
    <text evidence="1">Belongs to the AB hydrolase superfamily. Lipase family.</text>
</comment>
<dbReference type="Proteomes" id="UP000295192">
    <property type="component" value="Unassembled WGS sequence"/>
</dbReference>
<dbReference type="InterPro" id="IPR006693">
    <property type="entry name" value="AB_hydrolase_lipase"/>
</dbReference>
<evidence type="ECO:0000256" key="5">
    <source>
        <dbReference type="ARBA" id="ARBA00023098"/>
    </source>
</evidence>
<dbReference type="OrthoDB" id="9974421at2759"/>
<evidence type="ECO:0000256" key="2">
    <source>
        <dbReference type="ARBA" id="ARBA00022729"/>
    </source>
</evidence>
<gene>
    <name evidence="8" type="ORF">AWZ03_007856</name>
</gene>
<dbReference type="PANTHER" id="PTHR11005">
    <property type="entry name" value="LYSOSOMAL ACID LIPASE-RELATED"/>
    <property type="match status" value="1"/>
</dbReference>
<evidence type="ECO:0000313" key="8">
    <source>
        <dbReference type="EMBL" id="TDG45718.1"/>
    </source>
</evidence>
<dbReference type="OMA" id="WGYPSED"/>
<dbReference type="Pfam" id="PF04083">
    <property type="entry name" value="Abhydro_lipase"/>
    <property type="match status" value="1"/>
</dbReference>
<protein>
    <recommendedName>
        <fullName evidence="7">Partial AB-hydrolase lipase domain-containing protein</fullName>
    </recommendedName>
</protein>
<keyword evidence="4" id="KW-0442">Lipid degradation</keyword>
<accession>A0A484BAF7</accession>
<dbReference type="InterPro" id="IPR029058">
    <property type="entry name" value="AB_hydrolase_fold"/>
</dbReference>
<evidence type="ECO:0000313" key="9">
    <source>
        <dbReference type="Proteomes" id="UP000295192"/>
    </source>
</evidence>
<comment type="caution">
    <text evidence="8">The sequence shown here is derived from an EMBL/GenBank/DDBJ whole genome shotgun (WGS) entry which is preliminary data.</text>
</comment>
<organism evidence="8 9">
    <name type="scientific">Drosophila navojoa</name>
    <name type="common">Fruit fly</name>
    <dbReference type="NCBI Taxonomy" id="7232"/>
    <lineage>
        <taxon>Eukaryota</taxon>
        <taxon>Metazoa</taxon>
        <taxon>Ecdysozoa</taxon>
        <taxon>Arthropoda</taxon>
        <taxon>Hexapoda</taxon>
        <taxon>Insecta</taxon>
        <taxon>Pterygota</taxon>
        <taxon>Neoptera</taxon>
        <taxon>Endopterygota</taxon>
        <taxon>Diptera</taxon>
        <taxon>Brachycera</taxon>
        <taxon>Muscomorpha</taxon>
        <taxon>Ephydroidea</taxon>
        <taxon>Drosophilidae</taxon>
        <taxon>Drosophila</taxon>
    </lineage>
</organism>
<evidence type="ECO:0000259" key="7">
    <source>
        <dbReference type="Pfam" id="PF04083"/>
    </source>
</evidence>